<dbReference type="GO" id="GO:0010024">
    <property type="term" value="P:phytochromobilin biosynthetic process"/>
    <property type="evidence" value="ECO:0007669"/>
    <property type="project" value="InterPro"/>
</dbReference>
<protein>
    <recommendedName>
        <fullName evidence="5">Phycocyanobilin:ferredoxin oxidoreductase</fullName>
    </recommendedName>
</protein>
<proteinExistence type="inferred from homology"/>
<dbReference type="GO" id="GO:0050897">
    <property type="term" value="F:cobalt ion binding"/>
    <property type="evidence" value="ECO:0007669"/>
    <property type="project" value="InterPro"/>
</dbReference>
<dbReference type="Proteomes" id="UP000193450">
    <property type="component" value="Chromosome"/>
</dbReference>
<dbReference type="Gene3D" id="3.40.1500.20">
    <property type="match status" value="1"/>
</dbReference>
<gene>
    <name evidence="3" type="ORF">BST96_04235</name>
</gene>
<dbReference type="EMBL" id="CP019343">
    <property type="protein sequence ID" value="ARN73387.1"/>
    <property type="molecule type" value="Genomic_DNA"/>
</dbReference>
<reference evidence="3 4" key="1">
    <citation type="submission" date="2016-11" db="EMBL/GenBank/DDBJ databases">
        <title>Trade-off between light-utilization and light-protection in marine flavobacteria.</title>
        <authorList>
            <person name="Kumagai Y."/>
        </authorList>
    </citation>
    <scope>NUCLEOTIDE SEQUENCE [LARGE SCALE GENOMIC DNA]</scope>
    <source>
        <strain evidence="3 4">NBRC 107125</strain>
    </source>
</reference>
<dbReference type="GO" id="GO:0016636">
    <property type="term" value="F:oxidoreductase activity, acting on the CH-CH group of donors, iron-sulfur protein as acceptor"/>
    <property type="evidence" value="ECO:0007669"/>
    <property type="project" value="InterPro"/>
</dbReference>
<dbReference type="PANTHER" id="PTHR34557">
    <property type="entry name" value="PHYTOCHROMOBILIN:FERREDOXIN OXIDOREDUCTASE, CHLOROPLASTIC"/>
    <property type="match status" value="1"/>
</dbReference>
<evidence type="ECO:0000313" key="4">
    <source>
        <dbReference type="Proteomes" id="UP000193450"/>
    </source>
</evidence>
<dbReference type="OrthoDB" id="421401at2"/>
<dbReference type="InterPro" id="IPR009249">
    <property type="entry name" value="Ferredoxin-dep_bilin_Rdtase"/>
</dbReference>
<dbReference type="PANTHER" id="PTHR34557:SF1">
    <property type="entry name" value="PHYTOCHROMOBILIN:FERREDOXIN OXIDOREDUCTASE, CHLOROPLASTIC"/>
    <property type="match status" value="1"/>
</dbReference>
<evidence type="ECO:0000256" key="1">
    <source>
        <dbReference type="ARBA" id="ARBA00006908"/>
    </source>
</evidence>
<comment type="similarity">
    <text evidence="1">Belongs to the HY2 family.</text>
</comment>
<keyword evidence="2" id="KW-0560">Oxidoreductase</keyword>
<sequence length="228" mass="26460">MNQDQRLQAVLDKVSQYMPLEEVEVDADISDNKAFLKLVTVSCHNWAAGSIPRIGALRMTVKVPALDALTMIFYPQADSDAPIFLFFFLITGRKVISHFNVCCPFDDQAYLDKWVKPLDAIQATYPEFECMDRYPEWMKAYQHDCTVYGLFKQDRLDDLSNCSLEYLNHYLKLVAENEKTVDSERLQTIADFHDHFKEDIRTRDKAQGMTSKFIGKDKAKRIFYEVVT</sequence>
<organism evidence="3 4">
    <name type="scientific">Oceanicoccus sagamiensis</name>
    <dbReference type="NCBI Taxonomy" id="716816"/>
    <lineage>
        <taxon>Bacteria</taxon>
        <taxon>Pseudomonadati</taxon>
        <taxon>Pseudomonadota</taxon>
        <taxon>Gammaproteobacteria</taxon>
        <taxon>Cellvibrionales</taxon>
        <taxon>Spongiibacteraceae</taxon>
        <taxon>Oceanicoccus</taxon>
    </lineage>
</organism>
<dbReference type="AlphaFoldDB" id="A0A1X9NEL9"/>
<dbReference type="KEGG" id="osg:BST96_04235"/>
<dbReference type="Pfam" id="PF05996">
    <property type="entry name" value="Fe_bilin_red"/>
    <property type="match status" value="1"/>
</dbReference>
<name>A0A1X9NEL9_9GAMM</name>
<evidence type="ECO:0008006" key="5">
    <source>
        <dbReference type="Google" id="ProtNLM"/>
    </source>
</evidence>
<keyword evidence="4" id="KW-1185">Reference proteome</keyword>
<evidence type="ECO:0000313" key="3">
    <source>
        <dbReference type="EMBL" id="ARN73387.1"/>
    </source>
</evidence>
<accession>A0A1X9NEL9</accession>
<dbReference type="STRING" id="716816.BST96_04235"/>
<dbReference type="RefSeq" id="WP_085757498.1">
    <property type="nucleotide sequence ID" value="NZ_CP019343.1"/>
</dbReference>
<evidence type="ECO:0000256" key="2">
    <source>
        <dbReference type="ARBA" id="ARBA00023002"/>
    </source>
</evidence>